<comment type="function">
    <text evidence="5">Involved in transvection phenomena (= synapsis-dependent gene expression), where the synaptic pairing of chromosomes carrying genes with which zeste interacts influences the expression of these genes. Zeste binds to DNA and stimulates transcription from a nearby promoter.</text>
</comment>
<reference evidence="9" key="1">
    <citation type="submission" date="2021-05" db="EMBL/GenBank/DDBJ databases">
        <authorList>
            <person name="Alioto T."/>
            <person name="Alioto T."/>
            <person name="Gomez Garrido J."/>
        </authorList>
    </citation>
    <scope>NUCLEOTIDE SEQUENCE</scope>
</reference>
<feature type="domain" description="Myb/SANT-like DNA-binding" evidence="8">
    <location>
        <begin position="15"/>
        <end position="90"/>
    </location>
</feature>
<evidence type="ECO:0000256" key="2">
    <source>
        <dbReference type="ARBA" id="ARBA00016807"/>
    </source>
</evidence>
<keyword evidence="4" id="KW-0804">Transcription</keyword>
<dbReference type="EMBL" id="HBUF01409768">
    <property type="protein sequence ID" value="CAG6738821.1"/>
    <property type="molecule type" value="Transcribed_RNA"/>
</dbReference>
<protein>
    <recommendedName>
        <fullName evidence="2">Regulatory protein zeste</fullName>
    </recommendedName>
</protein>
<evidence type="ECO:0000256" key="4">
    <source>
        <dbReference type="ARBA" id="ARBA00023163"/>
    </source>
</evidence>
<evidence type="ECO:0000256" key="5">
    <source>
        <dbReference type="ARBA" id="ARBA00025466"/>
    </source>
</evidence>
<keyword evidence="6" id="KW-0175">Coiled coil</keyword>
<evidence type="ECO:0000256" key="3">
    <source>
        <dbReference type="ARBA" id="ARBA00023015"/>
    </source>
</evidence>
<evidence type="ECO:0000256" key="6">
    <source>
        <dbReference type="SAM" id="Coils"/>
    </source>
</evidence>
<feature type="region of interest" description="Disordered" evidence="7">
    <location>
        <begin position="103"/>
        <end position="131"/>
    </location>
</feature>
<sequence length="257" mass="29649">MNLSVDPFRVPRRTRTLSFTPVERRFIQDAVMANRHVLLEGTMTNGATARQRSKVWDDITKQFNQQPGFYNRDKKQLRKLWGNIRSNQRQAARYCIQTMSGLGGATSDPGSDQSQDSIRVPSPYSLESGLSGGDMDVVNGYDIEEKPSQAELERVRRQYQRTGPIHPIIDMEDSIPCEQSNNQTTEEKAQIQQLAIQEYKEKVKLAQMKTKEQEDHMKFVQLKRKLELELLDEELKIKKMKAKALEKELNEKTGLTF</sequence>
<evidence type="ECO:0000256" key="7">
    <source>
        <dbReference type="SAM" id="MobiDB-lite"/>
    </source>
</evidence>
<evidence type="ECO:0000256" key="1">
    <source>
        <dbReference type="ARBA" id="ARBA00011764"/>
    </source>
</evidence>
<keyword evidence="3" id="KW-0805">Transcription regulation</keyword>
<comment type="subunit">
    <text evidence="1">Self-associates forming complexes of several hundred monomers.</text>
</comment>
<accession>A0A8D9E346</accession>
<dbReference type="Pfam" id="PF13873">
    <property type="entry name" value="Myb_DNA-bind_5"/>
    <property type="match status" value="1"/>
</dbReference>
<organism evidence="9">
    <name type="scientific">Cacopsylla melanoneura</name>
    <dbReference type="NCBI Taxonomy" id="428564"/>
    <lineage>
        <taxon>Eukaryota</taxon>
        <taxon>Metazoa</taxon>
        <taxon>Ecdysozoa</taxon>
        <taxon>Arthropoda</taxon>
        <taxon>Hexapoda</taxon>
        <taxon>Insecta</taxon>
        <taxon>Pterygota</taxon>
        <taxon>Neoptera</taxon>
        <taxon>Paraneoptera</taxon>
        <taxon>Hemiptera</taxon>
        <taxon>Sternorrhyncha</taxon>
        <taxon>Psylloidea</taxon>
        <taxon>Psyllidae</taxon>
        <taxon>Psyllinae</taxon>
        <taxon>Cacopsylla</taxon>
    </lineage>
</organism>
<evidence type="ECO:0000313" key="9">
    <source>
        <dbReference type="EMBL" id="CAG6738821.1"/>
    </source>
</evidence>
<name>A0A8D9E346_9HEMI</name>
<feature type="coiled-coil region" evidence="6">
    <location>
        <begin position="182"/>
        <end position="248"/>
    </location>
</feature>
<feature type="compositionally biased region" description="Polar residues" evidence="7">
    <location>
        <begin position="108"/>
        <end position="117"/>
    </location>
</feature>
<dbReference type="AlphaFoldDB" id="A0A8D9E346"/>
<dbReference type="InterPro" id="IPR028002">
    <property type="entry name" value="Myb_DNA-bind_5"/>
</dbReference>
<evidence type="ECO:0000259" key="8">
    <source>
        <dbReference type="Pfam" id="PF13873"/>
    </source>
</evidence>
<proteinExistence type="predicted"/>